<evidence type="ECO:0000256" key="2">
    <source>
        <dbReference type="SAM" id="MobiDB-lite"/>
    </source>
</evidence>
<protein>
    <submittedName>
        <fullName evidence="3">Uncharacterized protein</fullName>
    </submittedName>
</protein>
<keyword evidence="1" id="KW-0175">Coiled coil</keyword>
<dbReference type="InParanoid" id="A0A482WMT4"/>
<evidence type="ECO:0000256" key="1">
    <source>
        <dbReference type="SAM" id="Coils"/>
    </source>
</evidence>
<name>A0A482WMT4_LAOST</name>
<evidence type="ECO:0000313" key="3">
    <source>
        <dbReference type="EMBL" id="RZF34778.1"/>
    </source>
</evidence>
<keyword evidence="4" id="KW-1185">Reference proteome</keyword>
<organism evidence="3 4">
    <name type="scientific">Laodelphax striatellus</name>
    <name type="common">Small brown planthopper</name>
    <name type="synonym">Delphax striatella</name>
    <dbReference type="NCBI Taxonomy" id="195883"/>
    <lineage>
        <taxon>Eukaryota</taxon>
        <taxon>Metazoa</taxon>
        <taxon>Ecdysozoa</taxon>
        <taxon>Arthropoda</taxon>
        <taxon>Hexapoda</taxon>
        <taxon>Insecta</taxon>
        <taxon>Pterygota</taxon>
        <taxon>Neoptera</taxon>
        <taxon>Paraneoptera</taxon>
        <taxon>Hemiptera</taxon>
        <taxon>Auchenorrhyncha</taxon>
        <taxon>Fulgoroidea</taxon>
        <taxon>Delphacidae</taxon>
        <taxon>Criomorphinae</taxon>
        <taxon>Laodelphax</taxon>
    </lineage>
</organism>
<proteinExistence type="predicted"/>
<accession>A0A482WMT4</accession>
<feature type="region of interest" description="Disordered" evidence="2">
    <location>
        <begin position="111"/>
        <end position="133"/>
    </location>
</feature>
<dbReference type="OrthoDB" id="10453448at2759"/>
<gene>
    <name evidence="3" type="ORF">LSTR_LSTR007830</name>
</gene>
<dbReference type="AlphaFoldDB" id="A0A482WMT4"/>
<reference evidence="3 4" key="1">
    <citation type="journal article" date="2017" name="Gigascience">
        <title>Genome sequence of the small brown planthopper, Laodelphax striatellus.</title>
        <authorList>
            <person name="Zhu J."/>
            <person name="Jiang F."/>
            <person name="Wang X."/>
            <person name="Yang P."/>
            <person name="Bao Y."/>
            <person name="Zhao W."/>
            <person name="Wang W."/>
            <person name="Lu H."/>
            <person name="Wang Q."/>
            <person name="Cui N."/>
            <person name="Li J."/>
            <person name="Chen X."/>
            <person name="Luo L."/>
            <person name="Yu J."/>
            <person name="Kang L."/>
            <person name="Cui F."/>
        </authorList>
    </citation>
    <scope>NUCLEOTIDE SEQUENCE [LARGE SCALE GENOMIC DNA]</scope>
    <source>
        <strain evidence="3">Lst14</strain>
    </source>
</reference>
<feature type="coiled-coil region" evidence="1">
    <location>
        <begin position="36"/>
        <end position="84"/>
    </location>
</feature>
<evidence type="ECO:0000313" key="4">
    <source>
        <dbReference type="Proteomes" id="UP000291343"/>
    </source>
</evidence>
<dbReference type="EMBL" id="QKKF02030383">
    <property type="protein sequence ID" value="RZF34778.1"/>
    <property type="molecule type" value="Genomic_DNA"/>
</dbReference>
<comment type="caution">
    <text evidence="3">The sequence shown here is derived from an EMBL/GenBank/DDBJ whole genome shotgun (WGS) entry which is preliminary data.</text>
</comment>
<dbReference type="Proteomes" id="UP000291343">
    <property type="component" value="Unassembled WGS sequence"/>
</dbReference>
<sequence>MKDSNCDELMADADLQRFIEKSNDALMELQSKRTLIKEMKIESQMLVNKNMELHQELEKMGHEKQFLQQQLDEMKSISRQREEEWSAFRDSWAQNSMKLEIAIKTADAYKGQASAQQPNMHAGEGTGGDKFHV</sequence>
<dbReference type="SMR" id="A0A482WMT4"/>